<evidence type="ECO:0000313" key="3">
    <source>
        <dbReference type="Proteomes" id="UP000436088"/>
    </source>
</evidence>
<evidence type="ECO:0000313" key="2">
    <source>
        <dbReference type="EMBL" id="KAE8681475.1"/>
    </source>
</evidence>
<reference evidence="2" key="1">
    <citation type="submission" date="2019-09" db="EMBL/GenBank/DDBJ databases">
        <title>Draft genome information of white flower Hibiscus syriacus.</title>
        <authorList>
            <person name="Kim Y.-M."/>
        </authorList>
    </citation>
    <scope>NUCLEOTIDE SEQUENCE [LARGE SCALE GENOMIC DNA]</scope>
    <source>
        <strain evidence="2">YM2019G1</strain>
    </source>
</reference>
<keyword evidence="3" id="KW-1185">Reference proteome</keyword>
<dbReference type="AlphaFoldDB" id="A0A6A2YQE0"/>
<feature type="region of interest" description="Disordered" evidence="1">
    <location>
        <begin position="17"/>
        <end position="60"/>
    </location>
</feature>
<dbReference type="Proteomes" id="UP000436088">
    <property type="component" value="Unassembled WGS sequence"/>
</dbReference>
<gene>
    <name evidence="2" type="ORF">F3Y22_tig00111330pilonHSYRG01025</name>
</gene>
<dbReference type="EMBL" id="VEPZ02001308">
    <property type="protein sequence ID" value="KAE8681475.1"/>
    <property type="molecule type" value="Genomic_DNA"/>
</dbReference>
<accession>A0A6A2YQE0</accession>
<evidence type="ECO:0000256" key="1">
    <source>
        <dbReference type="SAM" id="MobiDB-lite"/>
    </source>
</evidence>
<comment type="caution">
    <text evidence="2">The sequence shown here is derived from an EMBL/GenBank/DDBJ whole genome shotgun (WGS) entry which is preliminary data.</text>
</comment>
<sequence>MFEGKWESGASYLSTLNNVGGTSAPGEEKVKEPEPVPGVHKVSQTRHCNGNGGGATTTTTTVVSDHDLDEGDDGFIDLQFSLHGVKFRVFTPKKLKPEITKHEERFTRENSCGKQMAEPMIPRRDLPKIWCADT</sequence>
<proteinExistence type="predicted"/>
<name>A0A6A2YQE0_HIBSY</name>
<organism evidence="2 3">
    <name type="scientific">Hibiscus syriacus</name>
    <name type="common">Rose of Sharon</name>
    <dbReference type="NCBI Taxonomy" id="106335"/>
    <lineage>
        <taxon>Eukaryota</taxon>
        <taxon>Viridiplantae</taxon>
        <taxon>Streptophyta</taxon>
        <taxon>Embryophyta</taxon>
        <taxon>Tracheophyta</taxon>
        <taxon>Spermatophyta</taxon>
        <taxon>Magnoliopsida</taxon>
        <taxon>eudicotyledons</taxon>
        <taxon>Gunneridae</taxon>
        <taxon>Pentapetalae</taxon>
        <taxon>rosids</taxon>
        <taxon>malvids</taxon>
        <taxon>Malvales</taxon>
        <taxon>Malvaceae</taxon>
        <taxon>Malvoideae</taxon>
        <taxon>Hibiscus</taxon>
    </lineage>
</organism>
<protein>
    <submittedName>
        <fullName evidence="2">Uncharacterized protein</fullName>
    </submittedName>
</protein>